<organism evidence="2 3">
    <name type="scientific">Phytophthora sojae (strain P6497)</name>
    <name type="common">Soybean stem and root rot agent</name>
    <name type="synonym">Phytophthora megasperma f. sp. glycines</name>
    <dbReference type="NCBI Taxonomy" id="1094619"/>
    <lineage>
        <taxon>Eukaryota</taxon>
        <taxon>Sar</taxon>
        <taxon>Stramenopiles</taxon>
        <taxon>Oomycota</taxon>
        <taxon>Peronosporomycetes</taxon>
        <taxon>Peronosporales</taxon>
        <taxon>Peronosporaceae</taxon>
        <taxon>Phytophthora</taxon>
    </lineage>
</organism>
<feature type="region of interest" description="Disordered" evidence="1">
    <location>
        <begin position="66"/>
        <end position="106"/>
    </location>
</feature>
<proteinExistence type="predicted"/>
<dbReference type="Proteomes" id="UP000002640">
    <property type="component" value="Unassembled WGS sequence"/>
</dbReference>
<feature type="region of interest" description="Disordered" evidence="1">
    <location>
        <begin position="124"/>
        <end position="172"/>
    </location>
</feature>
<feature type="compositionally biased region" description="Polar residues" evidence="1">
    <location>
        <begin position="387"/>
        <end position="396"/>
    </location>
</feature>
<dbReference type="OMA" id="WQRYDER"/>
<dbReference type="InParanoid" id="G4ZQJ2"/>
<reference evidence="2 3" key="1">
    <citation type="journal article" date="2006" name="Science">
        <title>Phytophthora genome sequences uncover evolutionary origins and mechanisms of pathogenesis.</title>
        <authorList>
            <person name="Tyler B.M."/>
            <person name="Tripathy S."/>
            <person name="Zhang X."/>
            <person name="Dehal P."/>
            <person name="Jiang R.H."/>
            <person name="Aerts A."/>
            <person name="Arredondo F.D."/>
            <person name="Baxter L."/>
            <person name="Bensasson D."/>
            <person name="Beynon J.L."/>
            <person name="Chapman J."/>
            <person name="Damasceno C.M."/>
            <person name="Dorrance A.E."/>
            <person name="Dou D."/>
            <person name="Dickerman A.W."/>
            <person name="Dubchak I.L."/>
            <person name="Garbelotto M."/>
            <person name="Gijzen M."/>
            <person name="Gordon S.G."/>
            <person name="Govers F."/>
            <person name="Grunwald N.J."/>
            <person name="Huang W."/>
            <person name="Ivors K.L."/>
            <person name="Jones R.W."/>
            <person name="Kamoun S."/>
            <person name="Krampis K."/>
            <person name="Lamour K.H."/>
            <person name="Lee M.K."/>
            <person name="McDonald W.H."/>
            <person name="Medina M."/>
            <person name="Meijer H.J."/>
            <person name="Nordberg E.K."/>
            <person name="Maclean D.J."/>
            <person name="Ospina-Giraldo M.D."/>
            <person name="Morris P.F."/>
            <person name="Phuntumart V."/>
            <person name="Putnam N.H."/>
            <person name="Rash S."/>
            <person name="Rose J.K."/>
            <person name="Sakihama Y."/>
            <person name="Salamov A.A."/>
            <person name="Savidor A."/>
            <person name="Scheuring C.F."/>
            <person name="Smith B.M."/>
            <person name="Sobral B.W."/>
            <person name="Terry A."/>
            <person name="Torto-Alalibo T.A."/>
            <person name="Win J."/>
            <person name="Xu Z."/>
            <person name="Zhang H."/>
            <person name="Grigoriev I.V."/>
            <person name="Rokhsar D.S."/>
            <person name="Boore J.L."/>
        </authorList>
    </citation>
    <scope>NUCLEOTIDE SEQUENCE [LARGE SCALE GENOMIC DNA]</scope>
    <source>
        <strain evidence="2 3">P6497</strain>
    </source>
</reference>
<feature type="compositionally biased region" description="Polar residues" evidence="1">
    <location>
        <begin position="209"/>
        <end position="221"/>
    </location>
</feature>
<dbReference type="AlphaFoldDB" id="G4ZQJ2"/>
<protein>
    <submittedName>
        <fullName evidence="2">Uncharacterized protein</fullName>
    </submittedName>
</protein>
<feature type="compositionally biased region" description="Low complexity" evidence="1">
    <location>
        <begin position="303"/>
        <end position="322"/>
    </location>
</feature>
<dbReference type="KEGG" id="psoj:PHYSODRAFT_302019"/>
<feature type="region of interest" description="Disordered" evidence="1">
    <location>
        <begin position="201"/>
        <end position="225"/>
    </location>
</feature>
<feature type="compositionally biased region" description="Low complexity" evidence="1">
    <location>
        <begin position="331"/>
        <end position="382"/>
    </location>
</feature>
<feature type="compositionally biased region" description="Acidic residues" evidence="1">
    <location>
        <begin position="70"/>
        <end position="84"/>
    </location>
</feature>
<gene>
    <name evidence="2" type="ORF">PHYSODRAFT_302019</name>
</gene>
<dbReference type="RefSeq" id="XP_009529269.1">
    <property type="nucleotide sequence ID" value="XM_009530974.1"/>
</dbReference>
<feature type="compositionally biased region" description="Low complexity" evidence="1">
    <location>
        <begin position="1"/>
        <end position="22"/>
    </location>
</feature>
<accession>G4ZQJ2</accession>
<sequence>MGSSRRWAASSGSSCSSCSSSWQRYDERKGAAANARRSGQGAERLSVEDEREVARRVLEDLESLYFDGIGDGESEDEDEDEFDSSSEWGSEKSLRSSSGKRKAGGMTLEELTVALNAAIEYHRPATLKLSTPVQESKLEADERLDQSLGERHQRPRSRRQEEVASLASTPRGESSLEFFQDMLERKQRDFYAMKIAPEPDEEVIEDRQSQGTVPSNNAVTSTREKQTVTLVRDQATETEEYFQYPRFDASFGVADFQTPPHSPPRSVCLRSTQAANVLPVTIGPTLADLAASHRRRERDRLSSRSVPGPESSWSSSPSSFASHQRAQSDFSYASKRSEGSSSSSSSSSRTSSRASDMSSRNSRSSRSSRSSERSSQAESLISRASKSESQVSQIQKNYEPEQLVLEPPTQLNAYLPTPATEIQIDRASSNSPRIPSSPALVNWELDLSNFVL</sequence>
<feature type="compositionally biased region" description="Basic and acidic residues" evidence="1">
    <location>
        <begin position="136"/>
        <end position="162"/>
    </location>
</feature>
<evidence type="ECO:0000256" key="1">
    <source>
        <dbReference type="SAM" id="MobiDB-lite"/>
    </source>
</evidence>
<dbReference type="EMBL" id="JH159155">
    <property type="protein sequence ID" value="EGZ15520.1"/>
    <property type="molecule type" value="Genomic_DNA"/>
</dbReference>
<dbReference type="GeneID" id="20642104"/>
<feature type="region of interest" description="Disordered" evidence="1">
    <location>
        <begin position="1"/>
        <end position="51"/>
    </location>
</feature>
<evidence type="ECO:0000313" key="2">
    <source>
        <dbReference type="EMBL" id="EGZ15520.1"/>
    </source>
</evidence>
<name>G4ZQJ2_PHYSP</name>
<keyword evidence="3" id="KW-1185">Reference proteome</keyword>
<feature type="region of interest" description="Disordered" evidence="1">
    <location>
        <begin position="291"/>
        <end position="405"/>
    </location>
</feature>
<evidence type="ECO:0000313" key="3">
    <source>
        <dbReference type="Proteomes" id="UP000002640"/>
    </source>
</evidence>